<protein>
    <submittedName>
        <fullName evidence="7">Kinase-like protein</fullName>
    </submittedName>
</protein>
<dbReference type="SUPFAM" id="SSF56112">
    <property type="entry name" value="Protein kinase-like (PK-like)"/>
    <property type="match status" value="1"/>
</dbReference>
<keyword evidence="5" id="KW-0067">ATP-binding</keyword>
<dbReference type="PROSITE" id="PS50011">
    <property type="entry name" value="PROTEIN_KINASE_DOM"/>
    <property type="match status" value="1"/>
</dbReference>
<dbReference type="SMART" id="SM00220">
    <property type="entry name" value="S_TKc"/>
    <property type="match status" value="1"/>
</dbReference>
<feature type="domain" description="Protein kinase" evidence="6">
    <location>
        <begin position="245"/>
        <end position="530"/>
    </location>
</feature>
<dbReference type="STRING" id="1328759.A0A5C2RW40"/>
<dbReference type="PANTHER" id="PTHR24351">
    <property type="entry name" value="RIBOSOMAL PROTEIN S6 KINASE"/>
    <property type="match status" value="1"/>
</dbReference>
<dbReference type="AlphaFoldDB" id="A0A5C2RW40"/>
<proteinExistence type="predicted"/>
<dbReference type="InterPro" id="IPR000719">
    <property type="entry name" value="Prot_kinase_dom"/>
</dbReference>
<keyword evidence="4 7" id="KW-0418">Kinase</keyword>
<evidence type="ECO:0000259" key="6">
    <source>
        <dbReference type="PROSITE" id="PS50011"/>
    </source>
</evidence>
<dbReference type="Gene3D" id="1.10.510.10">
    <property type="entry name" value="Transferase(Phosphotransferase) domain 1"/>
    <property type="match status" value="1"/>
</dbReference>
<dbReference type="OrthoDB" id="193860at2759"/>
<evidence type="ECO:0000313" key="7">
    <source>
        <dbReference type="EMBL" id="RPD55319.1"/>
    </source>
</evidence>
<keyword evidence="1" id="KW-0723">Serine/threonine-protein kinase</keyword>
<dbReference type="Gene3D" id="3.30.200.20">
    <property type="entry name" value="Phosphorylase Kinase, domain 1"/>
    <property type="match status" value="1"/>
</dbReference>
<dbReference type="GO" id="GO:0005524">
    <property type="term" value="F:ATP binding"/>
    <property type="evidence" value="ECO:0007669"/>
    <property type="project" value="UniProtKB-KW"/>
</dbReference>
<evidence type="ECO:0000256" key="3">
    <source>
        <dbReference type="ARBA" id="ARBA00022741"/>
    </source>
</evidence>
<evidence type="ECO:0000256" key="4">
    <source>
        <dbReference type="ARBA" id="ARBA00022777"/>
    </source>
</evidence>
<dbReference type="PROSITE" id="PS00108">
    <property type="entry name" value="PROTEIN_KINASE_ST"/>
    <property type="match status" value="1"/>
</dbReference>
<reference evidence="7" key="1">
    <citation type="journal article" date="2018" name="Genome Biol. Evol.">
        <title>Genomics and development of Lentinus tigrinus, a white-rot wood-decaying mushroom with dimorphic fruiting bodies.</title>
        <authorList>
            <person name="Wu B."/>
            <person name="Xu Z."/>
            <person name="Knudson A."/>
            <person name="Carlson A."/>
            <person name="Chen N."/>
            <person name="Kovaka S."/>
            <person name="LaButti K."/>
            <person name="Lipzen A."/>
            <person name="Pennachio C."/>
            <person name="Riley R."/>
            <person name="Schakwitz W."/>
            <person name="Umezawa K."/>
            <person name="Ohm R.A."/>
            <person name="Grigoriev I.V."/>
            <person name="Nagy L.G."/>
            <person name="Gibbons J."/>
            <person name="Hibbett D."/>
        </authorList>
    </citation>
    <scope>NUCLEOTIDE SEQUENCE [LARGE SCALE GENOMIC DNA]</scope>
    <source>
        <strain evidence="7">ALCF2SS1-6</strain>
    </source>
</reference>
<keyword evidence="2" id="KW-0808">Transferase</keyword>
<dbReference type="InterPro" id="IPR008271">
    <property type="entry name" value="Ser/Thr_kinase_AS"/>
</dbReference>
<dbReference type="Pfam" id="PF00069">
    <property type="entry name" value="Pkinase"/>
    <property type="match status" value="1"/>
</dbReference>
<keyword evidence="3" id="KW-0547">Nucleotide-binding</keyword>
<gene>
    <name evidence="7" type="ORF">L227DRAFT_579747</name>
</gene>
<evidence type="ECO:0000256" key="1">
    <source>
        <dbReference type="ARBA" id="ARBA00022527"/>
    </source>
</evidence>
<dbReference type="GO" id="GO:0004674">
    <property type="term" value="F:protein serine/threonine kinase activity"/>
    <property type="evidence" value="ECO:0007669"/>
    <property type="project" value="UniProtKB-KW"/>
</dbReference>
<evidence type="ECO:0000313" key="8">
    <source>
        <dbReference type="Proteomes" id="UP000313359"/>
    </source>
</evidence>
<evidence type="ECO:0000256" key="5">
    <source>
        <dbReference type="ARBA" id="ARBA00022840"/>
    </source>
</evidence>
<keyword evidence="8" id="KW-1185">Reference proteome</keyword>
<dbReference type="EMBL" id="ML122296">
    <property type="protein sequence ID" value="RPD55319.1"/>
    <property type="molecule type" value="Genomic_DNA"/>
</dbReference>
<name>A0A5C2RW40_9APHY</name>
<dbReference type="Proteomes" id="UP000313359">
    <property type="component" value="Unassembled WGS sequence"/>
</dbReference>
<sequence length="586" mass="64275">MSRTTDRPNVLLDSSNYPTISSFLSLAPNVAGPSGGSSSSSSSSYLPQLLKTNAVGRPMVRPATKTGPLPMHTCEYVAPANSITQLPYAIYPVEGRTATPAYHASSWALPQTAAILPRGGAPARPVQRLHSNRMQPFPSRLKASAVLSEKQGRRRDGGVSHFHTAPHHPGLMPTPPCPIGVPPIPGKGPPVLQNGRTPLLIVPTRPTYFVFPQLPVIDPFSFYLPQPPLLTAPHVTYLQHGGVTFTVSHLLGEGSAGRVVLGENASRLYAIKVIHPRRARKTHSHRSNFIRERAFMITVGSSDRTRNFFVPLLMSWEEDGYGNQGRMFFVMPLHPMDMHAALSTRQPMSLKDRYLYCQELICALCALRQLGIIHKDIKPGNILINAQGRAVLSDFGLAQAVPDGEYDTWTGTFCAGTYAYMAPEMVRDVGWGSGVDVWSAGLAFLQILGFIPKRYFLSESLDAIRAEHKAGLPIHFDVPANFDVAFATIVQNMLHVNPLERMTVRQLDSMYASSSSWAKVRNATATHDWIPTIQSSRMRPVGQSLDFLTFRACEPSALAGANAPGAGELWRADTNQFEYRVSGEFE</sequence>
<dbReference type="InterPro" id="IPR011009">
    <property type="entry name" value="Kinase-like_dom_sf"/>
</dbReference>
<accession>A0A5C2RW40</accession>
<organism evidence="7 8">
    <name type="scientific">Lentinus tigrinus ALCF2SS1-6</name>
    <dbReference type="NCBI Taxonomy" id="1328759"/>
    <lineage>
        <taxon>Eukaryota</taxon>
        <taxon>Fungi</taxon>
        <taxon>Dikarya</taxon>
        <taxon>Basidiomycota</taxon>
        <taxon>Agaricomycotina</taxon>
        <taxon>Agaricomycetes</taxon>
        <taxon>Polyporales</taxon>
        <taxon>Polyporaceae</taxon>
        <taxon>Lentinus</taxon>
    </lineage>
</organism>
<evidence type="ECO:0000256" key="2">
    <source>
        <dbReference type="ARBA" id="ARBA00022679"/>
    </source>
</evidence>